<dbReference type="OrthoDB" id="9797300at2"/>
<name>A0A2T5VCE7_9HYPH</name>
<dbReference type="AlphaFoldDB" id="A0A2T5VCE7"/>
<dbReference type="Proteomes" id="UP000244081">
    <property type="component" value="Unassembled WGS sequence"/>
</dbReference>
<accession>A0A2T5VCE7</accession>
<dbReference type="RefSeq" id="WP_107989280.1">
    <property type="nucleotide sequence ID" value="NZ_QAYG01000002.1"/>
</dbReference>
<keyword evidence="3" id="KW-1185">Reference proteome</keyword>
<gene>
    <name evidence="2" type="ORF">C8N35_102127</name>
</gene>
<evidence type="ECO:0000256" key="1">
    <source>
        <dbReference type="SAM" id="MobiDB-lite"/>
    </source>
</evidence>
<comment type="caution">
    <text evidence="2">The sequence shown here is derived from an EMBL/GenBank/DDBJ whole genome shotgun (WGS) entry which is preliminary data.</text>
</comment>
<dbReference type="EMBL" id="QAYG01000002">
    <property type="protein sequence ID" value="PTW61418.1"/>
    <property type="molecule type" value="Genomic_DNA"/>
</dbReference>
<proteinExistence type="predicted"/>
<sequence>MAVTLYDPYGRPIDRGALKTEQAAPTVTGIRQPYSGGHPAAGLTPGRLARLLREAIDGDAQRYLELAEDMEERDLHYAGVLGIRKRQVSGLEITVDAASDEPDDIRAADLVREVIERDPFTDELFDILDAVGKGFSATEIIWDTSEGQWRPSSLKWRDPRWFEFDRDDGETLRLKEMGGPVPLKPFGWITHYAKAKSGLPIRGGLARGVAWNFLFKSFTIKDWAVFCEAYGQPLRIGKYGPDASEEDKETLLRAIQNIGVDFGAIVPQSMMIELVEAKISGNLELYEKRADWLDRQTSKIVLGQTQTTDATAGGYATAKVHDGVRDDIEAADARQLSATLGRDLAKPLVDLNMGPRRSYPRIRIGRPEEIDVDKLVLNVSKLVPLGLKVGMSTMRDKLGLPDPDPDEELLAPAGQAASQDTEDPKPEEEPKPFKVGFTAQIAEKPDMSGQRPKAVAHRTQTAPVDAVDTALDEILGDEGWEPLVAPVVAGLEDKLAKAQTLDDVRAIITDHLATLDVDAFAETLARATFAARISGEADEDLA</sequence>
<protein>
    <submittedName>
        <fullName evidence="2">Phage gp29-like protein</fullName>
    </submittedName>
</protein>
<dbReference type="Pfam" id="PF06074">
    <property type="entry name" value="Portal_Mu"/>
    <property type="match status" value="1"/>
</dbReference>
<evidence type="ECO:0000313" key="3">
    <source>
        <dbReference type="Proteomes" id="UP000244081"/>
    </source>
</evidence>
<feature type="compositionally biased region" description="Basic and acidic residues" evidence="1">
    <location>
        <begin position="422"/>
        <end position="432"/>
    </location>
</feature>
<reference evidence="2 3" key="1">
    <citation type="submission" date="2018-04" db="EMBL/GenBank/DDBJ databases">
        <title>Genomic Encyclopedia of Archaeal and Bacterial Type Strains, Phase II (KMG-II): from individual species to whole genera.</title>
        <authorList>
            <person name="Goeker M."/>
        </authorList>
    </citation>
    <scope>NUCLEOTIDE SEQUENCE [LARGE SCALE GENOMIC DNA]</scope>
    <source>
        <strain evidence="2 3">DSM 23382</strain>
    </source>
</reference>
<dbReference type="InterPro" id="IPR009279">
    <property type="entry name" value="Portal_Mu"/>
</dbReference>
<evidence type="ECO:0000313" key="2">
    <source>
        <dbReference type="EMBL" id="PTW61418.1"/>
    </source>
</evidence>
<organism evidence="2 3">
    <name type="scientific">Breoghania corrubedonensis</name>
    <dbReference type="NCBI Taxonomy" id="665038"/>
    <lineage>
        <taxon>Bacteria</taxon>
        <taxon>Pseudomonadati</taxon>
        <taxon>Pseudomonadota</taxon>
        <taxon>Alphaproteobacteria</taxon>
        <taxon>Hyphomicrobiales</taxon>
        <taxon>Stappiaceae</taxon>
        <taxon>Breoghania</taxon>
    </lineage>
</organism>
<feature type="region of interest" description="Disordered" evidence="1">
    <location>
        <begin position="396"/>
        <end position="432"/>
    </location>
</feature>